<name>A0A2T3KLL0_9GAMM</name>
<protein>
    <submittedName>
        <fullName evidence="1">Uncharacterized protein</fullName>
    </submittedName>
</protein>
<accession>A0A2T3KLL0</accession>
<gene>
    <name evidence="1" type="ORF">C9J27_05565</name>
</gene>
<reference evidence="1 2" key="1">
    <citation type="submission" date="2018-01" db="EMBL/GenBank/DDBJ databases">
        <title>Whole genome sequencing of Histamine producing bacteria.</title>
        <authorList>
            <person name="Butler K."/>
        </authorList>
    </citation>
    <scope>NUCLEOTIDE SEQUENCE [LARGE SCALE GENOMIC DNA]</scope>
    <source>
        <strain evidence="1 2">FS-7.2</strain>
    </source>
</reference>
<dbReference type="AlphaFoldDB" id="A0A2T3KLL0"/>
<organism evidence="1 2">
    <name type="scientific">Photobacterium kishitanii</name>
    <dbReference type="NCBI Taxonomy" id="318456"/>
    <lineage>
        <taxon>Bacteria</taxon>
        <taxon>Pseudomonadati</taxon>
        <taxon>Pseudomonadota</taxon>
        <taxon>Gammaproteobacteria</taxon>
        <taxon>Vibrionales</taxon>
        <taxon>Vibrionaceae</taxon>
        <taxon>Photobacterium</taxon>
    </lineage>
</organism>
<dbReference type="Proteomes" id="UP000241426">
    <property type="component" value="Unassembled WGS sequence"/>
</dbReference>
<proteinExistence type="predicted"/>
<comment type="caution">
    <text evidence="1">The sequence shown here is derived from an EMBL/GenBank/DDBJ whole genome shotgun (WGS) entry which is preliminary data.</text>
</comment>
<dbReference type="EMBL" id="PYNF01000003">
    <property type="protein sequence ID" value="PSV00604.1"/>
    <property type="molecule type" value="Genomic_DNA"/>
</dbReference>
<evidence type="ECO:0000313" key="1">
    <source>
        <dbReference type="EMBL" id="PSV00604.1"/>
    </source>
</evidence>
<sequence length="65" mass="7016">MTNVKKVKAVYSERDTRGHLTVDCVECDRGFYGSDSDKCSAGSRYKSGGKGSCFSGTLMQGLKVL</sequence>
<evidence type="ECO:0000313" key="2">
    <source>
        <dbReference type="Proteomes" id="UP000241426"/>
    </source>
</evidence>